<feature type="compositionally biased region" description="Polar residues" evidence="6">
    <location>
        <begin position="2343"/>
        <end position="2361"/>
    </location>
</feature>
<dbReference type="GO" id="GO:0003824">
    <property type="term" value="F:catalytic activity"/>
    <property type="evidence" value="ECO:0007669"/>
    <property type="project" value="UniProtKB-ARBA"/>
</dbReference>
<dbReference type="InterPro" id="IPR006914">
    <property type="entry name" value="VENN_dom"/>
</dbReference>
<evidence type="ECO:0000256" key="1">
    <source>
        <dbReference type="ARBA" id="ARBA00004219"/>
    </source>
</evidence>
<proteinExistence type="inferred from homology"/>
<dbReference type="Pfam" id="PF05594">
    <property type="entry name" value="Fil_haemagg"/>
    <property type="match status" value="10"/>
</dbReference>
<reference evidence="9" key="1">
    <citation type="submission" date="2016-10" db="EMBL/GenBank/DDBJ databases">
        <authorList>
            <person name="Varghese N."/>
            <person name="Submissions S."/>
        </authorList>
    </citation>
    <scope>NUCLEOTIDE SEQUENCE [LARGE SCALE GENOMIC DNA]</scope>
    <source>
        <strain evidence="9">8N4</strain>
    </source>
</reference>
<dbReference type="Pfam" id="PF04829">
    <property type="entry name" value="PT-VENN"/>
    <property type="match status" value="1"/>
</dbReference>
<accession>A0A1H9LPP6</accession>
<dbReference type="InterPro" id="IPR024973">
    <property type="entry name" value="ESPR"/>
</dbReference>
<gene>
    <name evidence="8" type="ORF">SAMN05216522_1125</name>
</gene>
<name>A0A1H9LPP6_9GAMM</name>
<dbReference type="InterPro" id="IPR008619">
    <property type="entry name" value="Filamentous_hemagglutn_rpt"/>
</dbReference>
<feature type="compositionally biased region" description="Polar residues" evidence="6">
    <location>
        <begin position="2402"/>
        <end position="2413"/>
    </location>
</feature>
<dbReference type="NCBIfam" id="TIGR01731">
    <property type="entry name" value="fil_hemag_20aa"/>
    <property type="match status" value="21"/>
</dbReference>
<keyword evidence="9" id="KW-1185">Reference proteome</keyword>
<keyword evidence="2" id="KW-0800">Toxin</keyword>
<evidence type="ECO:0000259" key="7">
    <source>
        <dbReference type="SMART" id="SM00912"/>
    </source>
</evidence>
<dbReference type="Pfam" id="PF13018">
    <property type="entry name" value="ESPR"/>
    <property type="match status" value="1"/>
</dbReference>
<evidence type="ECO:0000256" key="6">
    <source>
        <dbReference type="SAM" id="MobiDB-lite"/>
    </source>
</evidence>
<comment type="subcellular location">
    <subcellularLocation>
        <location evidence="1">Target cell</location>
        <location evidence="1">Target cell cytoplasm</location>
    </subcellularLocation>
</comment>
<dbReference type="InterPro" id="IPR011050">
    <property type="entry name" value="Pectin_lyase_fold/virulence"/>
</dbReference>
<evidence type="ECO:0000256" key="5">
    <source>
        <dbReference type="ARBA" id="ARBA00024043"/>
    </source>
</evidence>
<dbReference type="RefSeq" id="WP_177173162.1">
    <property type="nucleotide sequence ID" value="NZ_FOGC01000012.1"/>
</dbReference>
<dbReference type="InterPro" id="IPR025157">
    <property type="entry name" value="Hemagglutinin_rpt"/>
</dbReference>
<sequence length="3034" mass="316522">MNKHCYRIIFNRCLQRLVVVSELARRAGGPSTDCQPAQRSIIATLRPLTFALIMAGGAISASTQAAGIVADPNAPQGQQPTVQRTGNGLPQVDIRTPNSQGLSHNTYRQFDVDERGAILNNSQHATSTQLAGQVAGNPWLAKGSAKVILNEVNSANPSQLRGFIEVAGHKADVIIANPAGISCSGCGVINAGRNTLAAGRVRLENGQIAGYDVDRGRITLSGAGMNGTGQDYTRLIARAVEVNGRVQAGDLKVTTGHNQTDADGNVVKVKNDDPAGRPTFALDTAALAGMYANRITLVGTEQGVGVRNRGEIGAAQGHFTLDASGKLTNTGVVQAKQNVALHTAGMDNSGQIAAAGNITVASQGDITNAGQIRAQGDLQLSASGKLVSQSSSTSVAGHNATLQANILTNQQGSALGAGIDAQGQATAAGQLTLNAAKQLQSHGTHLSRDQIILKGKEVDLSDSQTQANQVMVKAREGDLHLDRAQLAAQQATLTTPGQLTNRQGKVVAQALDLTATKRLDNQGGAIISQGPQALTLHSQHIDNTQGTLASASDLRLTSQDLDNRGGLVQAANRLSVTTQGGTLTNADTQADSLGLRAGGSLDLQAHTIDNRNGLMAAKAITATGEQWDNRFGEVISDQDLAINAKQLANQQGLLSAQTGSLTVKTTEDLHNQNGTLQSQGALTLTADALNNDQGKILAAQSGVTLHANGHLANHAGQISARDQVSLNSASLSNQQGRITAVQGPLTLSTTGVVDNRQGVLQTGGGFAVTAGQLTNQGGTLQSTQGQGALHLNESLDNQQGLISAATDLQIESGQLSNQQGVLIAKTLDLQTLALTNQAGLIQGSDRLAINTQGQTLTNRDTDGSSLGLRSAGQLILNSGELDNHQGVVAGRDLSISAQHLDNQQGSLLASDTSQLTLQGLENQQGSIQSGGDTSVNLGQGEFANQHGQLLAGGSLTLQTGVLNNQQGQLQGAQGLSLTGTQLDNQGGKVLSGADLSTLVAQAINDQGTLYAAGTAQVTASESVSNQQGLIKAGEQLTLSTQQLNNQHTRDAGQGIEAQDLNVTAANLDNRQGSLRAGESLHAQVSETLANQQGLISSQGQLTLGQPGSGLSLNNDQGDIVANGDAVLTLGHFTQVGRVTSGNNLSVEVGSDFQQDGQLAAGNDLQLNTAGHQLNNSGSLTAGQHLTLTSDRLTNQQTGEINSGITTITSHYLENQGLIDGGQVFLHADELHNRGTGRIYGDRLVIDAPLLTNESLENKAATIAGRESLLIATDHLTNQDNSLIYSNGDLQIGGALAADGSLMGQATQVDNLSATIEAMGSLGISAKQIENRDTHLTVSDDLQTVSSLNDLVEIEFCTGRKWTDACGRTDGVHYRFDATIDKSKSRDYKVVFNFDAQGRSYALDAQGNRVKFTIDGKEDYLYVYQDARNGIIYFHQPGVTDAGRRFNVFNFDQVTKAQTVSDQQSAILRSGGDLVLNSDLHNKDSQVVAGQALVINGAVNNEETEVKQTLEQQGERLAGGRRKQHKQTRYEGPEVYQPPISELTVPLHLTAQLQGQGAGAGQTIAAQDATTQVTGASNLLANVALAQQDHQDLVTDVTLPAPVDASTQLAETPSSGNWVIRTTSVPVSLPTTSLYQLHPGTDSQYLVETDPQFTRGKTTVSSSDIYQDQLIKRLGDGYYEQSLVREQIVKATGQRFLTGYSNDEAQYRALLTSGKAFTERFGIAPGTALSAEQMAQMTSDMVLMVNERVTLSDGTTQLVAVPKLYARVDKDQLSGKGALLSGNAVQITTAQDLLNSGTIAGRGLTAISASNLLNLGDISGNTTQLLASNDIINRGGQLLGGDQLTLQAGHDILSQTESFQRGSEAWTGRQAGIAVTGQQGQLTLQAGHDIQLTASALSNQGSDSTTRVIAGHDLNLDTVKQSHATDYTRGKKDYDRSLETHEQGSVINAGGSLTMQAGNDMTLRAAEVTAGGDATLTAGHDLALLSGQDSWDQSTYMKTKKRHGLSKTTTEVATSTHQISAVSSSVSGDQVTLLAGHDLRSEASNIVGDNAVKLLAGNDVVITTAEESDHSTSMTKKKKSGLSGTGGIGFTVGTSSQKTDQDDRSNVQKGSVVGSSQGNVTVTAGNQVTLHGSDLLAGQDMSISGKRIDISAAENSHTALTKTEQKSSGLTLALSGVVGSALNTATQQAHSATKEDNGRLAALKATQSVLTGYSAKQASELNDLQQTPKDAMGVNLSYGNQRAHSEQKVVQQTHAGSQLTAGRDLRLQATQGDIDIAGSQLKAGRDTTLSAAQDILLHSSQDSETLSGNNSSHGGSLGVGIGASGNSAGISISASVNASKGKENGSSLTHQETTLDSGGQVTLHSGRDTTLTGAQVNGERIVAEVGRNLTLTSEQDSNRYDSKQQSASAGGSFTFGTMTPSGSLNLSQDKMHSAYDSVQEQTGLFAGKGGFDVKVGEHTQLNGAVIGSTASAEHNRLETGTLGFSDIDNQAGYKVEHQSVGASTGGGMANFIGNLANGLAVAGNKEKSDSSTTHAAVSEGTIVINDTAEQQQNVDDLSRDVEHANQTLSPIFDKEKEQQRMQTLQLIGEVGNQAADIARTQGDIAGFTAAKAKYPTYTDKQLRETVEFKQASQPFGTGSAIQQAITASTAAIQGLAGGDIAKALAGASAPYLAEVIHRQTTSANGEVNKTANLMAHAVVNAALSLAKGENALAGASSAVTAEAVGMISQAYYGKKASELSEDEKQKVSALASLAAGLAGGLVGGDTASAVSGMQTGKVTVENNYLNSNEVIQLNKELESAAKNGTDKLEVYEKFAEISQKNREEAVAKSCSGDPFCASGVLAEAEAGTDVATSLRRLPIFSSLSSDDLSQLDRFVLAENEESARAIYQSLPEYVKVALYTKEAGETIGFGAAVGGKGLSALGVIGKGSKQSYQPNQGAVGNMGEFFRQPGFGSQMKETAQKTSQVFQGQNVFKAKKPVGDYIAKGDKYYLDGMHKNHIEVFDSTGTKVKAVLNLDGSFNDAKTKAAKAEGRRLPK</sequence>
<evidence type="ECO:0000256" key="3">
    <source>
        <dbReference type="ARBA" id="ARBA00022913"/>
    </source>
</evidence>
<dbReference type="STRING" id="988801.SAMN05216522_1125"/>
<dbReference type="EMBL" id="FOGC01000012">
    <property type="protein sequence ID" value="SER12843.1"/>
    <property type="molecule type" value="Genomic_DNA"/>
</dbReference>
<dbReference type="Pfam" id="PF05860">
    <property type="entry name" value="TPS"/>
    <property type="match status" value="1"/>
</dbReference>
<dbReference type="NCBIfam" id="TIGR01901">
    <property type="entry name" value="adhes_NPXG"/>
    <property type="match status" value="1"/>
</dbReference>
<dbReference type="SUPFAM" id="SSF51126">
    <property type="entry name" value="Pectin lyase-like"/>
    <property type="match status" value="1"/>
</dbReference>
<feature type="region of interest" description="Disordered" evidence="6">
    <location>
        <begin position="2337"/>
        <end position="2361"/>
    </location>
</feature>
<protein>
    <submittedName>
        <fullName evidence="8">Filamentous hemagglutinin</fullName>
    </submittedName>
</protein>
<keyword evidence="3" id="KW-1266">Target cell cytoplasm</keyword>
<comment type="similarity">
    <text evidence="5">In the N-terminal section; belongs to the CdiA toxin family.</text>
</comment>
<dbReference type="GO" id="GO:0090729">
    <property type="term" value="F:toxin activity"/>
    <property type="evidence" value="ECO:0007669"/>
    <property type="project" value="UniProtKB-KW"/>
</dbReference>
<evidence type="ECO:0000256" key="2">
    <source>
        <dbReference type="ARBA" id="ARBA00022656"/>
    </source>
</evidence>
<dbReference type="InterPro" id="IPR012334">
    <property type="entry name" value="Pectin_lyas_fold"/>
</dbReference>
<evidence type="ECO:0000313" key="9">
    <source>
        <dbReference type="Proteomes" id="UP000242515"/>
    </source>
</evidence>
<keyword evidence="4" id="KW-0843">Virulence</keyword>
<organism evidence="8 9">
    <name type="scientific">Rosenbergiella nectarea</name>
    <dbReference type="NCBI Taxonomy" id="988801"/>
    <lineage>
        <taxon>Bacteria</taxon>
        <taxon>Pseudomonadati</taxon>
        <taxon>Pseudomonadota</taxon>
        <taxon>Gammaproteobacteria</taxon>
        <taxon>Enterobacterales</taxon>
        <taxon>Erwiniaceae</taxon>
        <taxon>Rosenbergiella</taxon>
    </lineage>
</organism>
<feature type="region of interest" description="Disordered" evidence="6">
    <location>
        <begin position="2065"/>
        <end position="2113"/>
    </location>
</feature>
<dbReference type="Pfam" id="PF13332">
    <property type="entry name" value="Fil_haemagg_2"/>
    <property type="match status" value="3"/>
</dbReference>
<dbReference type="Proteomes" id="UP000242515">
    <property type="component" value="Unassembled WGS sequence"/>
</dbReference>
<feature type="region of interest" description="Disordered" evidence="6">
    <location>
        <begin position="2392"/>
        <end position="2413"/>
    </location>
</feature>
<evidence type="ECO:0000313" key="8">
    <source>
        <dbReference type="EMBL" id="SER12843.1"/>
    </source>
</evidence>
<feature type="domain" description="Filamentous haemagglutinin FhaB/tRNA nuclease CdiA-like TPS" evidence="7">
    <location>
        <begin position="86"/>
        <end position="206"/>
    </location>
</feature>
<dbReference type="InterPro" id="IPR010069">
    <property type="entry name" value="CdiA_FHA1_rpt"/>
</dbReference>
<dbReference type="Gene3D" id="2.160.20.10">
    <property type="entry name" value="Single-stranded right-handed beta-helix, Pectin lyase-like"/>
    <property type="match status" value="1"/>
</dbReference>
<dbReference type="InterPro" id="IPR008638">
    <property type="entry name" value="FhaB/CdiA-like_TPS"/>
</dbReference>
<evidence type="ECO:0000256" key="4">
    <source>
        <dbReference type="ARBA" id="ARBA00023026"/>
    </source>
</evidence>
<dbReference type="SMART" id="SM00912">
    <property type="entry name" value="Haemagg_act"/>
    <property type="match status" value="1"/>
</dbReference>